<dbReference type="PROSITE" id="PS50893">
    <property type="entry name" value="ABC_TRANSPORTER_2"/>
    <property type="match status" value="2"/>
</dbReference>
<dbReference type="Pfam" id="PF12848">
    <property type="entry name" value="ABC_tran_Xtn"/>
    <property type="match status" value="1"/>
</dbReference>
<dbReference type="PROSITE" id="PS00211">
    <property type="entry name" value="ABC_TRANSPORTER_1"/>
    <property type="match status" value="1"/>
</dbReference>
<evidence type="ECO:0000313" key="2">
    <source>
        <dbReference type="Proteomes" id="UP000515561"/>
    </source>
</evidence>
<reference evidence="1 2" key="1">
    <citation type="journal article" date="2016" name="Int. J. Syst. Evol. Microbiol.">
        <title>Descriptions of Anaerotaenia torta gen. nov., sp. nov. and Anaerocolumna cellulosilytica gen. nov., sp. nov. isolated from a methanogenic reactor of cattle waste.</title>
        <authorList>
            <person name="Uek A."/>
            <person name="Ohtaki Y."/>
            <person name="Kaku N."/>
            <person name="Ueki K."/>
        </authorList>
    </citation>
    <scope>NUCLEOTIDE SEQUENCE [LARGE SCALE GENOMIC DNA]</scope>
    <source>
        <strain evidence="1 2">SN021</strain>
    </source>
</reference>
<dbReference type="PANTHER" id="PTHR42855">
    <property type="entry name" value="ABC TRANSPORTER ATP-BINDING SUBUNIT"/>
    <property type="match status" value="1"/>
</dbReference>
<dbReference type="RefSeq" id="WP_184093571.1">
    <property type="nucleotide sequence ID" value="NZ_AP023367.1"/>
</dbReference>
<sequence>MHEISLEGVKKYLDSVLILKNVTFLVTEGEKVAIVGENGCGKSTILKLIAGILKLHHCAGYPYAPIPPGFDEGWVKVSKDTVCAYLEQIPQYGSRLKVIDVLNLSFKEVHDLEAKLHQMEQSMVYLTGKDLKTALEKYGELVQLYELKGGYSIEEKISKICKGLNFTDSFLQQDFDQLSGGEKTTVALGKLLIDAPDVLLLDEPTNHLDIESVEWLEEYVKSYKGIVIVVSHDRYFLDNTVNKVIEIEDKVSHVYFGNYSEYIRQKEENIRLQYNRYKEQKKKISSMEQSVKELKEWAKKADNNKFVKRAASIQNKLDKLTPLNKPVVNRQNLKLTMNEGERSGKIVIKALNLSKVFENKTILQQAEVLVQYGERIALVGPNGCGKTTFLRMLLGELQPDEGILTLGAGVRSAYLPQNLIFEDEELTVLDYFREDTVVSEGQARDRLAKYKFYGGNVYKKIKLLSGGEKVRLKLCKLLFQELNLIILDEPTNHLDMISIESIEAALSEFKGTIFLISHDRYFINKMSQRILAIEDYSIKSYLGNYDDYRLQRERAENGQEKKEQPVQEKIIKTIDVKKSEKANFKKKQPLEKGKADSKKREEKIELLEKQLKELDKDIEKDTSDYERLSKLYQVKKELTDEIDALLEEWIDDPFCTQ</sequence>
<protein>
    <submittedName>
        <fullName evidence="1">ABC transporter ATP-binding protein</fullName>
    </submittedName>
</protein>
<organism evidence="1 2">
    <name type="scientific">Anaerocolumna cellulosilytica</name>
    <dbReference type="NCBI Taxonomy" id="433286"/>
    <lineage>
        <taxon>Bacteria</taxon>
        <taxon>Bacillati</taxon>
        <taxon>Bacillota</taxon>
        <taxon>Clostridia</taxon>
        <taxon>Lachnospirales</taxon>
        <taxon>Lachnospiraceae</taxon>
        <taxon>Anaerocolumna</taxon>
    </lineage>
</organism>
<dbReference type="InterPro" id="IPR003439">
    <property type="entry name" value="ABC_transporter-like_ATP-bd"/>
</dbReference>
<dbReference type="GO" id="GO:0016887">
    <property type="term" value="F:ATP hydrolysis activity"/>
    <property type="evidence" value="ECO:0007669"/>
    <property type="project" value="InterPro"/>
</dbReference>
<dbReference type="Pfam" id="PF00005">
    <property type="entry name" value="ABC_tran"/>
    <property type="match status" value="2"/>
</dbReference>
<evidence type="ECO:0000313" key="1">
    <source>
        <dbReference type="EMBL" id="BCJ93952.1"/>
    </source>
</evidence>
<gene>
    <name evidence="1" type="ORF">acsn021_15210</name>
</gene>
<dbReference type="AlphaFoldDB" id="A0A6S6R368"/>
<dbReference type="InterPro" id="IPR051309">
    <property type="entry name" value="ABCF_ATPase"/>
</dbReference>
<dbReference type="SMART" id="SM00382">
    <property type="entry name" value="AAA"/>
    <property type="match status" value="2"/>
</dbReference>
<dbReference type="CDD" id="cd03221">
    <property type="entry name" value="ABCF_EF-3"/>
    <property type="match status" value="2"/>
</dbReference>
<proteinExistence type="predicted"/>
<accession>A0A6S6R368</accession>
<keyword evidence="1" id="KW-0547">Nucleotide-binding</keyword>
<name>A0A6S6R368_9FIRM</name>
<dbReference type="Gene3D" id="3.40.50.300">
    <property type="entry name" value="P-loop containing nucleotide triphosphate hydrolases"/>
    <property type="match status" value="2"/>
</dbReference>
<dbReference type="EMBL" id="AP023367">
    <property type="protein sequence ID" value="BCJ93952.1"/>
    <property type="molecule type" value="Genomic_DNA"/>
</dbReference>
<dbReference type="GO" id="GO:0005524">
    <property type="term" value="F:ATP binding"/>
    <property type="evidence" value="ECO:0007669"/>
    <property type="project" value="UniProtKB-KW"/>
</dbReference>
<dbReference type="KEGG" id="acel:acsn021_15210"/>
<dbReference type="InterPro" id="IPR032781">
    <property type="entry name" value="ABC_tran_Xtn"/>
</dbReference>
<dbReference type="NCBIfam" id="NF000355">
    <property type="entry name" value="ribo_prot_ABC_F"/>
    <property type="match status" value="1"/>
</dbReference>
<keyword evidence="1" id="KW-0067">ATP-binding</keyword>
<dbReference type="InterPro" id="IPR003593">
    <property type="entry name" value="AAA+_ATPase"/>
</dbReference>
<dbReference type="Proteomes" id="UP000515561">
    <property type="component" value="Chromosome"/>
</dbReference>
<dbReference type="InterPro" id="IPR017871">
    <property type="entry name" value="ABC_transporter-like_CS"/>
</dbReference>
<dbReference type="FunFam" id="3.40.50.300:FF:000011">
    <property type="entry name" value="Putative ABC transporter ATP-binding component"/>
    <property type="match status" value="1"/>
</dbReference>
<dbReference type="PANTHER" id="PTHR42855:SF2">
    <property type="entry name" value="DRUG RESISTANCE ABC TRANSPORTER,ATP-BINDING PROTEIN"/>
    <property type="match status" value="1"/>
</dbReference>
<dbReference type="SUPFAM" id="SSF52540">
    <property type="entry name" value="P-loop containing nucleoside triphosphate hydrolases"/>
    <property type="match status" value="2"/>
</dbReference>
<dbReference type="InterPro" id="IPR027417">
    <property type="entry name" value="P-loop_NTPase"/>
</dbReference>
<keyword evidence="2" id="KW-1185">Reference proteome</keyword>